<dbReference type="InterPro" id="IPR008271">
    <property type="entry name" value="Ser/Thr_kinase_AS"/>
</dbReference>
<dbReference type="InterPro" id="IPR017441">
    <property type="entry name" value="Protein_kinase_ATP_BS"/>
</dbReference>
<keyword evidence="12" id="KW-0418">Kinase</keyword>
<feature type="compositionally biased region" description="Polar residues" evidence="20">
    <location>
        <begin position="1138"/>
        <end position="1149"/>
    </location>
</feature>
<reference evidence="23 24" key="1">
    <citation type="journal article" date="2005" name="PLoS Biol.">
        <title>The genomes of Oryza sativa: a history of duplications.</title>
        <authorList>
            <person name="Yu J."/>
            <person name="Wang J."/>
            <person name="Lin W."/>
            <person name="Li S."/>
            <person name="Li H."/>
            <person name="Zhou J."/>
            <person name="Ni P."/>
            <person name="Dong W."/>
            <person name="Hu S."/>
            <person name="Zeng C."/>
            <person name="Zhang J."/>
            <person name="Zhang Y."/>
            <person name="Li R."/>
            <person name="Xu Z."/>
            <person name="Li S."/>
            <person name="Li X."/>
            <person name="Zheng H."/>
            <person name="Cong L."/>
            <person name="Lin L."/>
            <person name="Yin J."/>
            <person name="Geng J."/>
            <person name="Li G."/>
            <person name="Shi J."/>
            <person name="Liu J."/>
            <person name="Lv H."/>
            <person name="Li J."/>
            <person name="Wang J."/>
            <person name="Deng Y."/>
            <person name="Ran L."/>
            <person name="Shi X."/>
            <person name="Wang X."/>
            <person name="Wu Q."/>
            <person name="Li C."/>
            <person name="Ren X."/>
            <person name="Wang J."/>
            <person name="Wang X."/>
            <person name="Li D."/>
            <person name="Liu D."/>
            <person name="Zhang X."/>
            <person name="Ji Z."/>
            <person name="Zhao W."/>
            <person name="Sun Y."/>
            <person name="Zhang Z."/>
            <person name="Bao J."/>
            <person name="Han Y."/>
            <person name="Dong L."/>
            <person name="Ji J."/>
            <person name="Chen P."/>
            <person name="Wu S."/>
            <person name="Liu J."/>
            <person name="Xiao Y."/>
            <person name="Bu D."/>
            <person name="Tan J."/>
            <person name="Yang L."/>
            <person name="Ye C."/>
            <person name="Zhang J."/>
            <person name="Xu J."/>
            <person name="Zhou Y."/>
            <person name="Yu Y."/>
            <person name="Zhang B."/>
            <person name="Zhuang S."/>
            <person name="Wei H."/>
            <person name="Liu B."/>
            <person name="Lei M."/>
            <person name="Yu H."/>
            <person name="Li Y."/>
            <person name="Xu H."/>
            <person name="Wei S."/>
            <person name="He X."/>
            <person name="Fang L."/>
            <person name="Zhang Z."/>
            <person name="Zhang Y."/>
            <person name="Huang X."/>
            <person name="Su Z."/>
            <person name="Tong W."/>
            <person name="Li J."/>
            <person name="Tong Z."/>
            <person name="Li S."/>
            <person name="Ye J."/>
            <person name="Wang L."/>
            <person name="Fang L."/>
            <person name="Lei T."/>
            <person name="Chen C."/>
            <person name="Chen H."/>
            <person name="Xu Z."/>
            <person name="Li H."/>
            <person name="Huang H."/>
            <person name="Zhang F."/>
            <person name="Xu H."/>
            <person name="Li N."/>
            <person name="Zhao C."/>
            <person name="Li S."/>
            <person name="Dong L."/>
            <person name="Huang Y."/>
            <person name="Li L."/>
            <person name="Xi Y."/>
            <person name="Qi Q."/>
            <person name="Li W."/>
            <person name="Zhang B."/>
            <person name="Hu W."/>
            <person name="Zhang Y."/>
            <person name="Tian X."/>
            <person name="Jiao Y."/>
            <person name="Liang X."/>
            <person name="Jin J."/>
            <person name="Gao L."/>
            <person name="Zheng W."/>
            <person name="Hao B."/>
            <person name="Liu S."/>
            <person name="Wang W."/>
            <person name="Yuan L."/>
            <person name="Cao M."/>
            <person name="McDermott J."/>
            <person name="Samudrala R."/>
            <person name="Wang J."/>
            <person name="Wong G.K."/>
            <person name="Yang H."/>
        </authorList>
    </citation>
    <scope>NUCLEOTIDE SEQUENCE [LARGE SCALE GENOMIC DNA]</scope>
    <source>
        <strain evidence="24">cv. 93-11</strain>
    </source>
</reference>
<dbReference type="FunFam" id="3.30.200.20:FF:000039">
    <property type="entry name" value="receptor-like protein kinase FERONIA"/>
    <property type="match status" value="1"/>
</dbReference>
<accession>B8AZC7</accession>
<evidence type="ECO:0000256" key="9">
    <source>
        <dbReference type="ARBA" id="ARBA00022729"/>
    </source>
</evidence>
<dbReference type="InterPro" id="IPR032675">
    <property type="entry name" value="LRR_dom_sf"/>
</dbReference>
<evidence type="ECO:0000256" key="4">
    <source>
        <dbReference type="ARBA" id="ARBA00022475"/>
    </source>
</evidence>
<evidence type="ECO:0000256" key="17">
    <source>
        <dbReference type="ARBA" id="ARBA00047899"/>
    </source>
</evidence>
<dbReference type="HOGENOM" id="CLU_276755_0_0_1"/>
<keyword evidence="11 19" id="KW-0547">Nucleotide-binding</keyword>
<evidence type="ECO:0000256" key="5">
    <source>
        <dbReference type="ARBA" id="ARBA00022527"/>
    </source>
</evidence>
<dbReference type="PANTHER" id="PTHR45974:SF242">
    <property type="entry name" value="LEUCINE-RICH REPEAT PROTEIN KINASE FAMILY PROTEIN"/>
    <property type="match status" value="1"/>
</dbReference>
<feature type="transmembrane region" description="Helical" evidence="21">
    <location>
        <begin position="124"/>
        <end position="145"/>
    </location>
</feature>
<keyword evidence="9" id="KW-0732">Signal</keyword>
<evidence type="ECO:0000256" key="20">
    <source>
        <dbReference type="SAM" id="MobiDB-lite"/>
    </source>
</evidence>
<dbReference type="Gene3D" id="3.80.10.10">
    <property type="entry name" value="Ribonuclease Inhibitor"/>
    <property type="match status" value="2"/>
</dbReference>
<dbReference type="InterPro" id="IPR000719">
    <property type="entry name" value="Prot_kinase_dom"/>
</dbReference>
<dbReference type="PROSITE" id="PS00107">
    <property type="entry name" value="PROTEIN_KINASE_ATP"/>
    <property type="match status" value="2"/>
</dbReference>
<dbReference type="Pfam" id="PF00069">
    <property type="entry name" value="Pkinase"/>
    <property type="match status" value="1"/>
</dbReference>
<dbReference type="PROSITE" id="PS50011">
    <property type="entry name" value="PROTEIN_KINASE_DOM"/>
    <property type="match status" value="2"/>
</dbReference>
<dbReference type="STRING" id="39946.B8AZC7"/>
<evidence type="ECO:0000256" key="2">
    <source>
        <dbReference type="ARBA" id="ARBA00008684"/>
    </source>
</evidence>
<evidence type="ECO:0000256" key="15">
    <source>
        <dbReference type="ARBA" id="ARBA00023136"/>
    </source>
</evidence>
<comment type="similarity">
    <text evidence="2">Belongs to the protein kinase superfamily. Ser/Thr protein kinase family.</text>
</comment>
<dbReference type="Pfam" id="PF08263">
    <property type="entry name" value="LRRNT_2"/>
    <property type="match status" value="1"/>
</dbReference>
<dbReference type="Gramene" id="BGIOSGA017836-TA">
    <property type="protein sequence ID" value="BGIOSGA017836-PA"/>
    <property type="gene ID" value="BGIOSGA017836"/>
</dbReference>
<keyword evidence="14 21" id="KW-1133">Transmembrane helix</keyword>
<protein>
    <recommendedName>
        <fullName evidence="3">non-specific serine/threonine protein kinase</fullName>
        <ecNumber evidence="3">2.7.11.1</ecNumber>
    </recommendedName>
</protein>
<dbReference type="Pfam" id="PF07714">
    <property type="entry name" value="PK_Tyr_Ser-Thr"/>
    <property type="match status" value="1"/>
</dbReference>
<dbReference type="PROSITE" id="PS00108">
    <property type="entry name" value="PROTEIN_KINASE_ST"/>
    <property type="match status" value="2"/>
</dbReference>
<proteinExistence type="inferred from homology"/>
<dbReference type="GO" id="GO:0004674">
    <property type="term" value="F:protein serine/threonine kinase activity"/>
    <property type="evidence" value="ECO:0007669"/>
    <property type="project" value="UniProtKB-KW"/>
</dbReference>
<evidence type="ECO:0000313" key="23">
    <source>
        <dbReference type="EMBL" id="EEC79423.1"/>
    </source>
</evidence>
<dbReference type="FunFam" id="1.10.510.10:FF:000453">
    <property type="entry name" value="LRR receptor-like serine/threonine-protein kinase HSL2"/>
    <property type="match status" value="1"/>
</dbReference>
<dbReference type="OMA" id="YTTSMTQ"/>
<dbReference type="PANTHER" id="PTHR45974">
    <property type="entry name" value="RECEPTOR-LIKE PROTEIN 55"/>
    <property type="match status" value="1"/>
</dbReference>
<dbReference type="InterPro" id="IPR011009">
    <property type="entry name" value="Kinase-like_dom_sf"/>
</dbReference>
<dbReference type="Gene3D" id="1.10.510.10">
    <property type="entry name" value="Transferase(Phosphotransferase) domain 1"/>
    <property type="match status" value="2"/>
</dbReference>
<evidence type="ECO:0000256" key="7">
    <source>
        <dbReference type="ARBA" id="ARBA00022679"/>
    </source>
</evidence>
<evidence type="ECO:0000256" key="1">
    <source>
        <dbReference type="ARBA" id="ARBA00004162"/>
    </source>
</evidence>
<keyword evidence="7" id="KW-0808">Transferase</keyword>
<dbReference type="SUPFAM" id="SSF52058">
    <property type="entry name" value="L domain-like"/>
    <property type="match status" value="1"/>
</dbReference>
<dbReference type="SUPFAM" id="SSF56112">
    <property type="entry name" value="Protein kinase-like (PK-like)"/>
    <property type="match status" value="2"/>
</dbReference>
<dbReference type="FunFam" id="1.10.510.10:FF:001023">
    <property type="entry name" value="Os07g0541700 protein"/>
    <property type="match status" value="1"/>
</dbReference>
<dbReference type="AlphaFoldDB" id="B8AZC7"/>
<evidence type="ECO:0000256" key="3">
    <source>
        <dbReference type="ARBA" id="ARBA00012513"/>
    </source>
</evidence>
<evidence type="ECO:0000256" key="11">
    <source>
        <dbReference type="ARBA" id="ARBA00022741"/>
    </source>
</evidence>
<gene>
    <name evidence="23" type="ORF">OsI_20395</name>
</gene>
<feature type="region of interest" description="Disordered" evidence="20">
    <location>
        <begin position="1118"/>
        <end position="1149"/>
    </location>
</feature>
<dbReference type="InterPro" id="IPR001245">
    <property type="entry name" value="Ser-Thr/Tyr_kinase_cat_dom"/>
</dbReference>
<keyword evidence="10" id="KW-0677">Repeat</keyword>
<dbReference type="Proteomes" id="UP000007015">
    <property type="component" value="Chromosome 5"/>
</dbReference>
<dbReference type="GO" id="GO:0005524">
    <property type="term" value="F:ATP binding"/>
    <property type="evidence" value="ECO:0007669"/>
    <property type="project" value="UniProtKB-UniRule"/>
</dbReference>
<evidence type="ECO:0000313" key="24">
    <source>
        <dbReference type="Proteomes" id="UP000007015"/>
    </source>
</evidence>
<evidence type="ECO:0000256" key="10">
    <source>
        <dbReference type="ARBA" id="ARBA00022737"/>
    </source>
</evidence>
<keyword evidence="15 21" id="KW-0472">Membrane</keyword>
<evidence type="ECO:0000256" key="14">
    <source>
        <dbReference type="ARBA" id="ARBA00022989"/>
    </source>
</evidence>
<dbReference type="FunFam" id="3.80.10.10:FF:000363">
    <property type="entry name" value="Leucine-rich repeat family protein"/>
    <property type="match status" value="1"/>
</dbReference>
<keyword evidence="16" id="KW-0325">Glycoprotein</keyword>
<evidence type="ECO:0000256" key="16">
    <source>
        <dbReference type="ARBA" id="ARBA00023180"/>
    </source>
</evidence>
<dbReference type="InterPro" id="IPR013210">
    <property type="entry name" value="LRR_N_plant-typ"/>
</dbReference>
<feature type="binding site" evidence="19">
    <location>
        <position position="215"/>
    </location>
    <ligand>
        <name>ATP</name>
        <dbReference type="ChEBI" id="CHEBI:30616"/>
    </ligand>
</feature>
<evidence type="ECO:0000256" key="13">
    <source>
        <dbReference type="ARBA" id="ARBA00022840"/>
    </source>
</evidence>
<keyword evidence="5" id="KW-0723">Serine/threonine-protein kinase</keyword>
<evidence type="ECO:0000256" key="18">
    <source>
        <dbReference type="ARBA" id="ARBA00048679"/>
    </source>
</evidence>
<dbReference type="EC" id="2.7.11.1" evidence="3"/>
<comment type="subcellular location">
    <subcellularLocation>
        <location evidence="1">Cell membrane</location>
        <topology evidence="1">Single-pass membrane protein</topology>
    </subcellularLocation>
</comment>
<evidence type="ECO:0000256" key="21">
    <source>
        <dbReference type="SAM" id="Phobius"/>
    </source>
</evidence>
<dbReference type="EMBL" id="CM000130">
    <property type="protein sequence ID" value="EEC79423.1"/>
    <property type="molecule type" value="Genomic_DNA"/>
</dbReference>
<evidence type="ECO:0000256" key="12">
    <source>
        <dbReference type="ARBA" id="ARBA00022777"/>
    </source>
</evidence>
<evidence type="ECO:0000259" key="22">
    <source>
        <dbReference type="PROSITE" id="PS50011"/>
    </source>
</evidence>
<feature type="binding site" evidence="19">
    <location>
        <position position="872"/>
    </location>
    <ligand>
        <name>ATP</name>
        <dbReference type="ChEBI" id="CHEBI:30616"/>
    </ligand>
</feature>
<feature type="domain" description="Protein kinase" evidence="22">
    <location>
        <begin position="187"/>
        <end position="460"/>
    </location>
</feature>
<dbReference type="PROSITE" id="PS51450">
    <property type="entry name" value="LRR"/>
    <property type="match status" value="1"/>
</dbReference>
<evidence type="ECO:0000256" key="19">
    <source>
        <dbReference type="PROSITE-ProRule" id="PRU10141"/>
    </source>
</evidence>
<sequence>MCPGDQSLDPGYCSCAYPYKGTLFFRAPYFPDVTTREPFRQLEMTLWMQLKLHPGSVYLSDILIDGNNNLEIQVKLFPSSGVTFDRSEVARIGSVLANLKANAKNKVLVVPMAKNLRIIMGAKAAIGSACGLLVIALIFMAIFTLRRKRKAKELIERVDPLDSWEAPQLKGTRFFRVDELKSCTGNFSDSHEIGSGGYGKVYKGMLADCTHVAIKRAQPGPMQGVVEFKNEIELLSRVHHRNLVRLIGYCYELGEQMLVYEYISNGTLRDNLMGEGLPLNLQKRLRIALGSARGLTYLHEHADLPIIHRDVKSTNILLDDNLKAKVADFGLSKLIDDTKKSHVSTQVKGTLGYLDPEYYMTQKLSEKSDVYSFGVVMLELISGRQLIENGEYIVREVRLAINPADDDHYGLRGIVDPAIRDSTRTAGFWRFVQLAMRCVDDSTAARPAMGAVVKEIEAILQNEPARNILGAVDALRGLMQQWRNYPSSWNSGDPCGGGWDGVMCSNGRVTSLRLSSINLQGTLGTSIGLLTQLVYLILAGCSFTGAIPKEIGNLSKLWFLLFDSNQLSGSIPAELGGITTLEVVRLDRNGFGGAIPTNISNLVSLNQLNLASNKLTGSIPDLSSMTKLNVVDLSNNTFDTSVAPVWFTTLTSLTSVLVGNPLCVDQDYSGKPFCSIRQENLIAYTTSMTQCSSSAAQCPDGQSLDPGNCGCASSYNGKMVFRAPSFVDVTTGEPFQQLEMSLSTQLNLRPGSVWNSDNYLQVQVKLFPSSGMSFNLSELTRIGFDLSNQTYKPPSNFGPYFFIADPYAPLSASRGTSQIDSEGAPQVDRPRRFTIREMKRCTDNFSESKKIGEGAFGKVYQGTLERQVVAIKRADPERVHGNKQLRSEIRLLSGVRHRNLVRIIGYCYEQGFCCTPDEIMLVNEFVSNGTLKQKLTDWEKRLEIALGSAKGLVYLHEHAHGVIIHRDVKPENILLDEDLNAKVADFGLSKLVASTENAPPTELIMGTNAYMEPEYKRTGRLSDKIDVYSFGIVMMELVIKNDVMRSILSDLPNGVPNNVMRLILSDLPADPSDDHEPHTSILDDIVDPAIRDVRPTMVAVERRIEDILNSVVRSSTTEFMTAGGDTPINEPNREDNGNEPNPSNEIARD</sequence>
<comment type="catalytic activity">
    <reaction evidence="18">
        <text>L-seryl-[protein] + ATP = O-phospho-L-seryl-[protein] + ADP + H(+)</text>
        <dbReference type="Rhea" id="RHEA:17989"/>
        <dbReference type="Rhea" id="RHEA-COMP:9863"/>
        <dbReference type="Rhea" id="RHEA-COMP:11604"/>
        <dbReference type="ChEBI" id="CHEBI:15378"/>
        <dbReference type="ChEBI" id="CHEBI:29999"/>
        <dbReference type="ChEBI" id="CHEBI:30616"/>
        <dbReference type="ChEBI" id="CHEBI:83421"/>
        <dbReference type="ChEBI" id="CHEBI:456216"/>
        <dbReference type="EC" id="2.7.11.1"/>
    </reaction>
</comment>
<keyword evidence="6" id="KW-0433">Leucine-rich repeat</keyword>
<keyword evidence="4" id="KW-1003">Cell membrane</keyword>
<dbReference type="CDD" id="cd14066">
    <property type="entry name" value="STKc_IRAK"/>
    <property type="match status" value="1"/>
</dbReference>
<dbReference type="Gene3D" id="3.30.200.20">
    <property type="entry name" value="Phosphorylase Kinase, domain 1"/>
    <property type="match status" value="2"/>
</dbReference>
<keyword evidence="13 19" id="KW-0067">ATP-binding</keyword>
<keyword evidence="24" id="KW-1185">Reference proteome</keyword>
<comment type="catalytic activity">
    <reaction evidence="17">
        <text>L-threonyl-[protein] + ATP = O-phospho-L-threonyl-[protein] + ADP + H(+)</text>
        <dbReference type="Rhea" id="RHEA:46608"/>
        <dbReference type="Rhea" id="RHEA-COMP:11060"/>
        <dbReference type="Rhea" id="RHEA-COMP:11605"/>
        <dbReference type="ChEBI" id="CHEBI:15378"/>
        <dbReference type="ChEBI" id="CHEBI:30013"/>
        <dbReference type="ChEBI" id="CHEBI:30616"/>
        <dbReference type="ChEBI" id="CHEBI:61977"/>
        <dbReference type="ChEBI" id="CHEBI:456216"/>
        <dbReference type="EC" id="2.7.11.1"/>
    </reaction>
</comment>
<organism evidence="23 24">
    <name type="scientific">Oryza sativa subsp. indica</name>
    <name type="common">Rice</name>
    <dbReference type="NCBI Taxonomy" id="39946"/>
    <lineage>
        <taxon>Eukaryota</taxon>
        <taxon>Viridiplantae</taxon>
        <taxon>Streptophyta</taxon>
        <taxon>Embryophyta</taxon>
        <taxon>Tracheophyta</taxon>
        <taxon>Spermatophyta</taxon>
        <taxon>Magnoliopsida</taxon>
        <taxon>Liliopsida</taxon>
        <taxon>Poales</taxon>
        <taxon>Poaceae</taxon>
        <taxon>BOP clade</taxon>
        <taxon>Oryzoideae</taxon>
        <taxon>Oryzeae</taxon>
        <taxon>Oryzinae</taxon>
        <taxon>Oryza</taxon>
        <taxon>Oryza sativa</taxon>
    </lineage>
</organism>
<dbReference type="SMART" id="SM00220">
    <property type="entry name" value="S_TKc"/>
    <property type="match status" value="2"/>
</dbReference>
<dbReference type="Pfam" id="PF23598">
    <property type="entry name" value="LRR_14"/>
    <property type="match status" value="1"/>
</dbReference>
<feature type="domain" description="Protein kinase" evidence="22">
    <location>
        <begin position="845"/>
        <end position="1090"/>
    </location>
</feature>
<evidence type="ECO:0000256" key="8">
    <source>
        <dbReference type="ARBA" id="ARBA00022692"/>
    </source>
</evidence>
<dbReference type="InterPro" id="IPR055414">
    <property type="entry name" value="LRR_R13L4/SHOC2-like"/>
</dbReference>
<dbReference type="GO" id="GO:0005886">
    <property type="term" value="C:plasma membrane"/>
    <property type="evidence" value="ECO:0007669"/>
    <property type="project" value="UniProtKB-SubCell"/>
</dbReference>
<keyword evidence="8 21" id="KW-0812">Transmembrane</keyword>
<dbReference type="InterPro" id="IPR001611">
    <property type="entry name" value="Leu-rich_rpt"/>
</dbReference>
<name>B8AZC7_ORYSI</name>
<evidence type="ECO:0000256" key="6">
    <source>
        <dbReference type="ARBA" id="ARBA00022614"/>
    </source>
</evidence>